<feature type="transmembrane region" description="Helical" evidence="6">
    <location>
        <begin position="254"/>
        <end position="271"/>
    </location>
</feature>
<evidence type="ECO:0000256" key="5">
    <source>
        <dbReference type="ARBA" id="ARBA00023136"/>
    </source>
</evidence>
<dbReference type="Proteomes" id="UP000292781">
    <property type="component" value="Unassembled WGS sequence"/>
</dbReference>
<evidence type="ECO:0000313" key="7">
    <source>
        <dbReference type="EMBL" id="TBW38067.1"/>
    </source>
</evidence>
<evidence type="ECO:0000313" key="8">
    <source>
        <dbReference type="Proteomes" id="UP000292781"/>
    </source>
</evidence>
<accession>A0A4Q9VQG3</accession>
<dbReference type="PANTHER" id="PTHR31632">
    <property type="entry name" value="IRON TRANSPORTER FTH1"/>
    <property type="match status" value="1"/>
</dbReference>
<evidence type="ECO:0000256" key="6">
    <source>
        <dbReference type="SAM" id="Phobius"/>
    </source>
</evidence>
<feature type="transmembrane region" description="Helical" evidence="6">
    <location>
        <begin position="155"/>
        <end position="177"/>
    </location>
</feature>
<dbReference type="GO" id="GO:0015093">
    <property type="term" value="F:ferrous iron transmembrane transporter activity"/>
    <property type="evidence" value="ECO:0007669"/>
    <property type="project" value="TreeGrafter"/>
</dbReference>
<evidence type="ECO:0000256" key="1">
    <source>
        <dbReference type="ARBA" id="ARBA00004141"/>
    </source>
</evidence>
<comment type="subcellular location">
    <subcellularLocation>
        <location evidence="1">Membrane</location>
        <topology evidence="1">Multi-pass membrane protein</topology>
    </subcellularLocation>
</comment>
<feature type="transmembrane region" description="Helical" evidence="6">
    <location>
        <begin position="118"/>
        <end position="135"/>
    </location>
</feature>
<feature type="transmembrane region" description="Helical" evidence="6">
    <location>
        <begin position="78"/>
        <end position="97"/>
    </location>
</feature>
<reference evidence="7 8" key="1">
    <citation type="submission" date="2019-02" db="EMBL/GenBank/DDBJ databases">
        <title>Siculibacillus lacustris gen. nov., sp. nov., a new rosette-forming bacterium isolated from a freshwater crater lake (Lake St. Ana, Romania).</title>
        <authorList>
            <person name="Felfoldi T."/>
            <person name="Marton Z."/>
            <person name="Szabo A."/>
            <person name="Mentes A."/>
            <person name="Boka K."/>
            <person name="Marialigeti K."/>
            <person name="Mathe I."/>
            <person name="Koncz M."/>
            <person name="Schumann P."/>
            <person name="Toth E."/>
        </authorList>
    </citation>
    <scope>NUCLEOTIDE SEQUENCE [LARGE SCALE GENOMIC DNA]</scope>
    <source>
        <strain evidence="7 8">SA-279</strain>
    </source>
</reference>
<gene>
    <name evidence="7" type="ORF">EYW49_10550</name>
</gene>
<feature type="transmembrane region" description="Helical" evidence="6">
    <location>
        <begin position="12"/>
        <end position="32"/>
    </location>
</feature>
<sequence length="286" mass="30476">MGGQFGQIAFIVWRESVEALLVVGILNAWLAREGAVRGLAGGRAWLWGGVGAGLAVAAALAVALLFFAEAFGDEGQDWFQIVMVFLAAGLILQMVAWMRRHGRNLKRNLESGLSAASARASGWGVFVLATVAVAREGSETVVFLWGTFATMSGSALVAPIAAALGGLLAAVATYGLLQLGGRVLSWRTFFQATEIMLLFLALAMLTTGVDRLIGLDLLPTLSKPLWSTAWLLDDGTFVGGFVAALTGYRARPDLTTLLLWVSYGLLVWRLVTPPKAITLPVREVRS</sequence>
<feature type="transmembrane region" description="Helical" evidence="6">
    <location>
        <begin position="229"/>
        <end position="247"/>
    </location>
</feature>
<dbReference type="RefSeq" id="WP_131309426.1">
    <property type="nucleotide sequence ID" value="NZ_SJFN01000013.1"/>
</dbReference>
<name>A0A4Q9VQG3_9HYPH</name>
<dbReference type="InterPro" id="IPR004923">
    <property type="entry name" value="FTR1/Fip1/EfeU"/>
</dbReference>
<comment type="caution">
    <text evidence="7">The sequence shown here is derived from an EMBL/GenBank/DDBJ whole genome shotgun (WGS) entry which is preliminary data.</text>
</comment>
<dbReference type="OrthoDB" id="7260758at2"/>
<protein>
    <submittedName>
        <fullName evidence="7">FTR1 family iron permease</fullName>
    </submittedName>
</protein>
<keyword evidence="5 6" id="KW-0472">Membrane</keyword>
<dbReference type="GO" id="GO:0033573">
    <property type="term" value="C:high-affinity iron permease complex"/>
    <property type="evidence" value="ECO:0007669"/>
    <property type="project" value="InterPro"/>
</dbReference>
<keyword evidence="8" id="KW-1185">Reference proteome</keyword>
<proteinExistence type="inferred from homology"/>
<dbReference type="AlphaFoldDB" id="A0A4Q9VQG3"/>
<dbReference type="PANTHER" id="PTHR31632:SF2">
    <property type="entry name" value="PLASMA MEMBRANE IRON PERMEASE"/>
    <property type="match status" value="1"/>
</dbReference>
<evidence type="ECO:0000256" key="2">
    <source>
        <dbReference type="ARBA" id="ARBA00008333"/>
    </source>
</evidence>
<keyword evidence="4 6" id="KW-1133">Transmembrane helix</keyword>
<evidence type="ECO:0000256" key="3">
    <source>
        <dbReference type="ARBA" id="ARBA00022692"/>
    </source>
</evidence>
<feature type="transmembrane region" description="Helical" evidence="6">
    <location>
        <begin position="189"/>
        <end position="209"/>
    </location>
</feature>
<dbReference type="EMBL" id="SJFN01000013">
    <property type="protein sequence ID" value="TBW38067.1"/>
    <property type="molecule type" value="Genomic_DNA"/>
</dbReference>
<dbReference type="Pfam" id="PF03239">
    <property type="entry name" value="FTR1"/>
    <property type="match status" value="1"/>
</dbReference>
<keyword evidence="3 6" id="KW-0812">Transmembrane</keyword>
<organism evidence="7 8">
    <name type="scientific">Siculibacillus lacustris</name>
    <dbReference type="NCBI Taxonomy" id="1549641"/>
    <lineage>
        <taxon>Bacteria</taxon>
        <taxon>Pseudomonadati</taxon>
        <taxon>Pseudomonadota</taxon>
        <taxon>Alphaproteobacteria</taxon>
        <taxon>Hyphomicrobiales</taxon>
        <taxon>Ancalomicrobiaceae</taxon>
        <taxon>Siculibacillus</taxon>
    </lineage>
</organism>
<evidence type="ECO:0000256" key="4">
    <source>
        <dbReference type="ARBA" id="ARBA00022989"/>
    </source>
</evidence>
<feature type="transmembrane region" description="Helical" evidence="6">
    <location>
        <begin position="44"/>
        <end position="66"/>
    </location>
</feature>
<comment type="similarity">
    <text evidence="2">Belongs to the oxidase-dependent Fe transporter (OFeT) (TC 9.A.10.1) family.</text>
</comment>